<keyword evidence="1" id="KW-1133">Transmembrane helix</keyword>
<feature type="transmembrane region" description="Helical" evidence="1">
    <location>
        <begin position="65"/>
        <end position="86"/>
    </location>
</feature>
<dbReference type="Proteomes" id="UP001153954">
    <property type="component" value="Unassembled WGS sequence"/>
</dbReference>
<feature type="transmembrane region" description="Helical" evidence="1">
    <location>
        <begin position="115"/>
        <end position="134"/>
    </location>
</feature>
<proteinExistence type="predicted"/>
<protein>
    <submittedName>
        <fullName evidence="2">Uncharacterized protein</fullName>
    </submittedName>
</protein>
<evidence type="ECO:0000256" key="1">
    <source>
        <dbReference type="SAM" id="Phobius"/>
    </source>
</evidence>
<comment type="caution">
    <text evidence="2">The sequence shown here is derived from an EMBL/GenBank/DDBJ whole genome shotgun (WGS) entry which is preliminary data.</text>
</comment>
<name>A0AAU9UC92_EUPED</name>
<accession>A0AAU9UC92</accession>
<evidence type="ECO:0000313" key="2">
    <source>
        <dbReference type="EMBL" id="CAH2096552.1"/>
    </source>
</evidence>
<organism evidence="2 3">
    <name type="scientific">Euphydryas editha</name>
    <name type="common">Edith's checkerspot</name>
    <dbReference type="NCBI Taxonomy" id="104508"/>
    <lineage>
        <taxon>Eukaryota</taxon>
        <taxon>Metazoa</taxon>
        <taxon>Ecdysozoa</taxon>
        <taxon>Arthropoda</taxon>
        <taxon>Hexapoda</taxon>
        <taxon>Insecta</taxon>
        <taxon>Pterygota</taxon>
        <taxon>Neoptera</taxon>
        <taxon>Endopterygota</taxon>
        <taxon>Lepidoptera</taxon>
        <taxon>Glossata</taxon>
        <taxon>Ditrysia</taxon>
        <taxon>Papilionoidea</taxon>
        <taxon>Nymphalidae</taxon>
        <taxon>Nymphalinae</taxon>
        <taxon>Euphydryas</taxon>
    </lineage>
</organism>
<evidence type="ECO:0000313" key="3">
    <source>
        <dbReference type="Proteomes" id="UP001153954"/>
    </source>
</evidence>
<dbReference type="AlphaFoldDB" id="A0AAU9UC92"/>
<dbReference type="EMBL" id="CAKOGL010000016">
    <property type="protein sequence ID" value="CAH2096552.1"/>
    <property type="molecule type" value="Genomic_DNA"/>
</dbReference>
<keyword evidence="1" id="KW-0472">Membrane</keyword>
<sequence>MWYSNLLYYMREGSLEVVEWTKCGESYLSTVPTLLWALGSAALAHRLISAMFRRFMFRRVPLWEIVLQNLLFLWMIIYSLHFWSIVANVVKFFVEYCFETNEGFVPLDEVESCKIMQQWMVWMCSTVPLVYYVYTRPKAVAPPLMIWITTNPWHRREMGAYGYYLNRPISYIQPTSNESLCGKALALRRAFSDSKTVIKEPPKKRRNSKSI</sequence>
<keyword evidence="3" id="KW-1185">Reference proteome</keyword>
<reference evidence="2" key="1">
    <citation type="submission" date="2022-03" db="EMBL/GenBank/DDBJ databases">
        <authorList>
            <person name="Tunstrom K."/>
        </authorList>
    </citation>
    <scope>NUCLEOTIDE SEQUENCE</scope>
</reference>
<gene>
    <name evidence="2" type="ORF">EEDITHA_LOCUS11875</name>
</gene>
<keyword evidence="1" id="KW-0812">Transmembrane</keyword>
<feature type="transmembrane region" description="Helical" evidence="1">
    <location>
        <begin position="34"/>
        <end position="53"/>
    </location>
</feature>